<keyword evidence="6 7" id="KW-0472">Membrane</keyword>
<dbReference type="GeneID" id="59454956"/>
<evidence type="ECO:0000256" key="3">
    <source>
        <dbReference type="ARBA" id="ARBA00022475"/>
    </source>
</evidence>
<feature type="transmembrane region" description="Helical" evidence="7">
    <location>
        <begin position="12"/>
        <end position="39"/>
    </location>
</feature>
<feature type="transmembrane region" description="Helical" evidence="7">
    <location>
        <begin position="433"/>
        <end position="454"/>
    </location>
</feature>
<dbReference type="Pfam" id="PF01235">
    <property type="entry name" value="Na_Ala_symp"/>
    <property type="match status" value="1"/>
</dbReference>
<evidence type="ECO:0000313" key="8">
    <source>
        <dbReference type="EMBL" id="QOR94181.1"/>
    </source>
</evidence>
<organism evidence="8 9">
    <name type="scientific">Thermosphaera chiliense</name>
    <dbReference type="NCBI Taxonomy" id="3402707"/>
    <lineage>
        <taxon>Archaea</taxon>
        <taxon>Thermoproteota</taxon>
        <taxon>Thermoprotei</taxon>
        <taxon>Desulfurococcales</taxon>
        <taxon>Desulfurococcaceae</taxon>
        <taxon>Thermosphaera</taxon>
    </lineage>
</organism>
<evidence type="ECO:0000256" key="1">
    <source>
        <dbReference type="ARBA" id="ARBA00004651"/>
    </source>
</evidence>
<feature type="transmembrane region" description="Helical" evidence="7">
    <location>
        <begin position="357"/>
        <end position="383"/>
    </location>
</feature>
<feature type="transmembrane region" description="Helical" evidence="7">
    <location>
        <begin position="220"/>
        <end position="240"/>
    </location>
</feature>
<dbReference type="PRINTS" id="PR00175">
    <property type="entry name" value="NAALASMPORT"/>
</dbReference>
<feature type="transmembrane region" description="Helical" evidence="7">
    <location>
        <begin position="95"/>
        <end position="117"/>
    </location>
</feature>
<dbReference type="EMBL" id="CP063144">
    <property type="protein sequence ID" value="QOR94181.1"/>
    <property type="molecule type" value="Genomic_DNA"/>
</dbReference>
<gene>
    <name evidence="8" type="ORF">IMZ38_06020</name>
</gene>
<reference evidence="8 9" key="1">
    <citation type="submission" date="2020-10" db="EMBL/GenBank/DDBJ databases">
        <title>Complete genome sequence of Thermosphaera aggregans strain 3507.</title>
        <authorList>
            <person name="Zayulina K.S."/>
            <person name="Elcheninov A.G."/>
            <person name="Toshchakov S.V."/>
            <person name="Kublanov I.V."/>
            <person name="Kochetkova T.V."/>
        </authorList>
    </citation>
    <scope>NUCLEOTIDE SEQUENCE [LARGE SCALE GENOMIC DNA]</scope>
    <source>
        <strain evidence="8 9">3507</strain>
    </source>
</reference>
<dbReference type="Gene3D" id="1.20.1740.10">
    <property type="entry name" value="Amino acid/polyamine transporter I"/>
    <property type="match status" value="1"/>
</dbReference>
<feature type="transmembrane region" description="Helical" evidence="7">
    <location>
        <begin position="260"/>
        <end position="278"/>
    </location>
</feature>
<dbReference type="OrthoDB" id="77152at2157"/>
<keyword evidence="5 7" id="KW-1133">Transmembrane helix</keyword>
<keyword evidence="2 7" id="KW-0813">Transport</keyword>
<dbReference type="Proteomes" id="UP000593766">
    <property type="component" value="Chromosome"/>
</dbReference>
<evidence type="ECO:0000256" key="2">
    <source>
        <dbReference type="ARBA" id="ARBA00022448"/>
    </source>
</evidence>
<dbReference type="KEGG" id="tcs:IMZ38_06020"/>
<dbReference type="PANTHER" id="PTHR30330:SF3">
    <property type="entry name" value="TRANSCRIPTIONAL REGULATOR, LRP FAMILY"/>
    <property type="match status" value="1"/>
</dbReference>
<accession>A0A7M1UPQ1</accession>
<dbReference type="NCBIfam" id="TIGR00835">
    <property type="entry name" value="agcS"/>
    <property type="match status" value="1"/>
</dbReference>
<comment type="similarity">
    <text evidence="7">Belongs to the alanine or glycine:cation symporter (AGCS) (TC 2.A.25) family.</text>
</comment>
<feature type="transmembrane region" description="Helical" evidence="7">
    <location>
        <begin position="189"/>
        <end position="208"/>
    </location>
</feature>
<keyword evidence="9" id="KW-1185">Reference proteome</keyword>
<feature type="transmembrane region" description="Helical" evidence="7">
    <location>
        <begin position="404"/>
        <end position="421"/>
    </location>
</feature>
<dbReference type="InterPro" id="IPR001463">
    <property type="entry name" value="Na/Ala_symport"/>
</dbReference>
<name>A0A7M1UPQ1_9CREN</name>
<sequence>MDIPSIVDYLSGLLWGLPAIIILVSTGLVVGILGGFYQIRKFGLAVKNMFYRGRGGKGEVKPFAIWAATVGAIVGTGNIAGVATAIHLGGPGALFWMWVTAILGMGLKGVEVTLAVWSRRVTPEGRVEGGTPYYIRLIPKIGPALSVVFAVLIIIGGFGTADMLQPNNVALGAEYIGKIFGATTDEQIFQVRLVTGILLMIFTALVILGGIKRIGEVSNYMVPFMAAWYIIFSIGVWIKYGGDLPSAFSQIITGAFNPQAVAGGLAGWTVFTALRYGMARALFSNEAGAGSTPNVYAYMTIDHPGRAAFYGIFEVFMDTIVICSVTGLTIVISGVHIERPDLSGAALVMEAFYRAYGAYASAILGVALALFAYTTMLTFAWIVEINWVYLFSRILKLPEKPMRYLVRVLWIVPSIPAAVMGELFETLWNFADMSYGLMMLVNVIAVVYFTPLALKLIKDFYSRHIYETGEVKK</sequence>
<keyword evidence="4 7" id="KW-0812">Transmembrane</keyword>
<dbReference type="RefSeq" id="WP_193435983.1">
    <property type="nucleotide sequence ID" value="NZ_CP063144.1"/>
</dbReference>
<proteinExistence type="inferred from homology"/>
<dbReference type="GO" id="GO:0005886">
    <property type="term" value="C:plasma membrane"/>
    <property type="evidence" value="ECO:0007669"/>
    <property type="project" value="UniProtKB-SubCell"/>
</dbReference>
<comment type="subcellular location">
    <subcellularLocation>
        <location evidence="1 7">Cell membrane</location>
        <topology evidence="1 7">Multi-pass membrane protein</topology>
    </subcellularLocation>
</comment>
<evidence type="ECO:0000256" key="6">
    <source>
        <dbReference type="ARBA" id="ARBA00023136"/>
    </source>
</evidence>
<dbReference type="GO" id="GO:0005283">
    <property type="term" value="F:amino acid:sodium symporter activity"/>
    <property type="evidence" value="ECO:0007669"/>
    <property type="project" value="InterPro"/>
</dbReference>
<evidence type="ECO:0000256" key="7">
    <source>
        <dbReference type="RuleBase" id="RU363064"/>
    </source>
</evidence>
<feature type="transmembrane region" description="Helical" evidence="7">
    <location>
        <begin position="137"/>
        <end position="158"/>
    </location>
</feature>
<evidence type="ECO:0000256" key="5">
    <source>
        <dbReference type="ARBA" id="ARBA00022989"/>
    </source>
</evidence>
<feature type="transmembrane region" description="Helical" evidence="7">
    <location>
        <begin position="315"/>
        <end position="337"/>
    </location>
</feature>
<evidence type="ECO:0000256" key="4">
    <source>
        <dbReference type="ARBA" id="ARBA00022692"/>
    </source>
</evidence>
<protein>
    <submittedName>
        <fullName evidence="8">Sodium:alanine symporter family protein</fullName>
    </submittedName>
</protein>
<dbReference type="PANTHER" id="PTHR30330">
    <property type="entry name" value="AGSS FAMILY TRANSPORTER, SODIUM-ALANINE"/>
    <property type="match status" value="1"/>
</dbReference>
<keyword evidence="3 7" id="KW-1003">Cell membrane</keyword>
<keyword evidence="7" id="KW-0769">Symport</keyword>
<feature type="transmembrane region" description="Helical" evidence="7">
    <location>
        <begin position="60"/>
        <end position="83"/>
    </location>
</feature>
<dbReference type="PROSITE" id="PS00873">
    <property type="entry name" value="NA_ALANINE_SYMP"/>
    <property type="match status" value="1"/>
</dbReference>
<dbReference type="AlphaFoldDB" id="A0A7M1UPQ1"/>
<evidence type="ECO:0000313" key="9">
    <source>
        <dbReference type="Proteomes" id="UP000593766"/>
    </source>
</evidence>